<name>A0A9P6JQR1_9AGAR</name>
<comment type="caution">
    <text evidence="1">The sequence shown here is derived from an EMBL/GenBank/DDBJ whole genome shotgun (WGS) entry which is preliminary data.</text>
</comment>
<dbReference type="AlphaFoldDB" id="A0A9P6JQR1"/>
<reference evidence="1" key="1">
    <citation type="submission" date="2020-11" db="EMBL/GenBank/DDBJ databases">
        <authorList>
            <consortium name="DOE Joint Genome Institute"/>
            <person name="Ahrendt S."/>
            <person name="Riley R."/>
            <person name="Andreopoulos W."/>
            <person name="Labutti K."/>
            <person name="Pangilinan J."/>
            <person name="Ruiz-Duenas F.J."/>
            <person name="Barrasa J.M."/>
            <person name="Sanchez-Garcia M."/>
            <person name="Camarero S."/>
            <person name="Miyauchi S."/>
            <person name="Serrano A."/>
            <person name="Linde D."/>
            <person name="Babiker R."/>
            <person name="Drula E."/>
            <person name="Ayuso-Fernandez I."/>
            <person name="Pacheco R."/>
            <person name="Padilla G."/>
            <person name="Ferreira P."/>
            <person name="Barriuso J."/>
            <person name="Kellner H."/>
            <person name="Castanera R."/>
            <person name="Alfaro M."/>
            <person name="Ramirez L."/>
            <person name="Pisabarro A.G."/>
            <person name="Kuo A."/>
            <person name="Tritt A."/>
            <person name="Lipzen A."/>
            <person name="He G."/>
            <person name="Yan M."/>
            <person name="Ng V."/>
            <person name="Cullen D."/>
            <person name="Martin F."/>
            <person name="Rosso M.-N."/>
            <person name="Henrissat B."/>
            <person name="Hibbett D."/>
            <person name="Martinez A.T."/>
            <person name="Grigoriev I.V."/>
        </authorList>
    </citation>
    <scope>NUCLEOTIDE SEQUENCE</scope>
    <source>
        <strain evidence="1">CBS 506.95</strain>
    </source>
</reference>
<sequence length="331" mass="38131">MEFDVDLSQEGAKKTWNLSWTWNDPKNVRSRSFALTDKVIVLNTRAYLPYAGEMLASTLSMTQDQFWTPSQIPNSNLSTGSQFCLHLKPTSSTYLLTHVIDTESKEQRFIRIERVKPGGLKLMKKLWGSVGFPKDMIFPSDGIIKKSEWVSMSLDLHNVNVDINQPNSNSSPNSSSRRLPTYHFEDLWVAVVATHNSSHLFSMVEPHNQGWWFCYISMIVLGLSLKQHDKIVEHGLDDTGGKVEVCLTWKRVKQNCQEDEGQSHHRQIQKFWGGKVMEYEPVCGHVAIEKVVQPTLRSVMCDVQKARALDDYCHRYFDLFPHWRRLWSADA</sequence>
<gene>
    <name evidence="1" type="ORF">CPB83DRAFT_906135</name>
</gene>
<protein>
    <submittedName>
        <fullName evidence="1">Uncharacterized protein</fullName>
    </submittedName>
</protein>
<organism evidence="1 2">
    <name type="scientific">Crepidotus variabilis</name>
    <dbReference type="NCBI Taxonomy" id="179855"/>
    <lineage>
        <taxon>Eukaryota</taxon>
        <taxon>Fungi</taxon>
        <taxon>Dikarya</taxon>
        <taxon>Basidiomycota</taxon>
        <taxon>Agaricomycotina</taxon>
        <taxon>Agaricomycetes</taxon>
        <taxon>Agaricomycetidae</taxon>
        <taxon>Agaricales</taxon>
        <taxon>Agaricineae</taxon>
        <taxon>Crepidotaceae</taxon>
        <taxon>Crepidotus</taxon>
    </lineage>
</organism>
<evidence type="ECO:0000313" key="2">
    <source>
        <dbReference type="Proteomes" id="UP000807306"/>
    </source>
</evidence>
<proteinExistence type="predicted"/>
<accession>A0A9P6JQR1</accession>
<keyword evidence="2" id="KW-1185">Reference proteome</keyword>
<dbReference type="EMBL" id="MU157846">
    <property type="protein sequence ID" value="KAF9529486.1"/>
    <property type="molecule type" value="Genomic_DNA"/>
</dbReference>
<dbReference type="Proteomes" id="UP000807306">
    <property type="component" value="Unassembled WGS sequence"/>
</dbReference>
<evidence type="ECO:0000313" key="1">
    <source>
        <dbReference type="EMBL" id="KAF9529486.1"/>
    </source>
</evidence>